<organism evidence="2 3">
    <name type="scientific">Trichonephila clavipes</name>
    <name type="common">Golden silk orbweaver</name>
    <name type="synonym">Nephila clavipes</name>
    <dbReference type="NCBI Taxonomy" id="2585209"/>
    <lineage>
        <taxon>Eukaryota</taxon>
        <taxon>Metazoa</taxon>
        <taxon>Ecdysozoa</taxon>
        <taxon>Arthropoda</taxon>
        <taxon>Chelicerata</taxon>
        <taxon>Arachnida</taxon>
        <taxon>Araneae</taxon>
        <taxon>Araneomorphae</taxon>
        <taxon>Entelegynae</taxon>
        <taxon>Araneoidea</taxon>
        <taxon>Nephilidae</taxon>
        <taxon>Trichonephila</taxon>
    </lineage>
</organism>
<evidence type="ECO:0000313" key="2">
    <source>
        <dbReference type="EMBL" id="GFX90366.1"/>
    </source>
</evidence>
<accession>A0A8X6RES4</accession>
<proteinExistence type="predicted"/>
<feature type="region of interest" description="Disordered" evidence="1">
    <location>
        <begin position="219"/>
        <end position="255"/>
    </location>
</feature>
<dbReference type="EMBL" id="BMAU01021094">
    <property type="protein sequence ID" value="GFX90366.1"/>
    <property type="molecule type" value="Genomic_DNA"/>
</dbReference>
<sequence length="255" mass="29664">MRTSTCVQNVVADVLSRNPIGNMDGSQISCAALRALALNSREQLIREQREDPELEENNDNWGRFLHEFSFELRTAVNEATRKTPAELFLGRKIITHFRKLINVTEGAEYVRGNIEKLFEEARQNMRKQHKTWGKYYNRKRREANIKVNDLVLVQTHFITAAEESRRGARFQYDKARETRSTHSKRYSSAEGKPVWSRQTTEVRPCPYYLRSRLKEPEGIAEEQRCTGIDSLPQNSLRRRSLSMEALDGDTVDRSE</sequence>
<dbReference type="AlphaFoldDB" id="A0A8X6RES4"/>
<dbReference type="Proteomes" id="UP000887159">
    <property type="component" value="Unassembled WGS sequence"/>
</dbReference>
<gene>
    <name evidence="2" type="primary">NCL1_51933</name>
    <name evidence="2" type="ORF">TNCV_3849411</name>
</gene>
<reference evidence="2" key="1">
    <citation type="submission" date="2020-08" db="EMBL/GenBank/DDBJ databases">
        <title>Multicomponent nature underlies the extraordinary mechanical properties of spider dragline silk.</title>
        <authorList>
            <person name="Kono N."/>
            <person name="Nakamura H."/>
            <person name="Mori M."/>
            <person name="Yoshida Y."/>
            <person name="Ohtoshi R."/>
            <person name="Malay A.D."/>
            <person name="Moran D.A.P."/>
            <person name="Tomita M."/>
            <person name="Numata K."/>
            <person name="Arakawa K."/>
        </authorList>
    </citation>
    <scope>NUCLEOTIDE SEQUENCE</scope>
</reference>
<evidence type="ECO:0000256" key="1">
    <source>
        <dbReference type="SAM" id="MobiDB-lite"/>
    </source>
</evidence>
<feature type="region of interest" description="Disordered" evidence="1">
    <location>
        <begin position="173"/>
        <end position="192"/>
    </location>
</feature>
<keyword evidence="3" id="KW-1185">Reference proteome</keyword>
<name>A0A8X6RES4_TRICX</name>
<comment type="caution">
    <text evidence="2">The sequence shown here is derived from an EMBL/GenBank/DDBJ whole genome shotgun (WGS) entry which is preliminary data.</text>
</comment>
<protein>
    <submittedName>
        <fullName evidence="2">Uncharacterized protein</fullName>
    </submittedName>
</protein>
<evidence type="ECO:0000313" key="3">
    <source>
        <dbReference type="Proteomes" id="UP000887159"/>
    </source>
</evidence>